<accession>A0A8K1GJT9</accession>
<reference evidence="2" key="1">
    <citation type="submission" date="2019-04" db="EMBL/GenBank/DDBJ databases">
        <title>Genome assembly of Zosterops borbonicus 15179.</title>
        <authorList>
            <person name="Leroy T."/>
            <person name="Anselmetti Y."/>
            <person name="Tilak M.-K."/>
            <person name="Nabholz B."/>
        </authorList>
    </citation>
    <scope>NUCLEOTIDE SEQUENCE</scope>
    <source>
        <strain evidence="2">HGM_15179</strain>
        <tissue evidence="2">Muscle</tissue>
    </source>
</reference>
<gene>
    <name evidence="2" type="ORF">HGM15179_007748</name>
</gene>
<name>A0A8K1GJT9_9PASS</name>
<protein>
    <submittedName>
        <fullName evidence="2">Uncharacterized protein</fullName>
    </submittedName>
</protein>
<comment type="caution">
    <text evidence="2">The sequence shown here is derived from an EMBL/GenBank/DDBJ whole genome shotgun (WGS) entry which is preliminary data.</text>
</comment>
<feature type="compositionally biased region" description="Polar residues" evidence="1">
    <location>
        <begin position="42"/>
        <end position="58"/>
    </location>
</feature>
<evidence type="ECO:0000313" key="2">
    <source>
        <dbReference type="EMBL" id="TRZ19358.1"/>
    </source>
</evidence>
<dbReference type="Proteomes" id="UP000796761">
    <property type="component" value="Unassembled WGS sequence"/>
</dbReference>
<evidence type="ECO:0000313" key="3">
    <source>
        <dbReference type="Proteomes" id="UP000796761"/>
    </source>
</evidence>
<dbReference type="EMBL" id="SWJQ01000187">
    <property type="protein sequence ID" value="TRZ19358.1"/>
    <property type="molecule type" value="Genomic_DNA"/>
</dbReference>
<sequence>MEAATDSTRFGYILELLKRDKGSLLGLVLFSIFINYVDSEIQGTPSKSADGTKLSSAGDTKEGRDAIQGDLNKPENSDHETLLEFSKCKELHLELQFQM</sequence>
<dbReference type="OrthoDB" id="416454at2759"/>
<dbReference type="AlphaFoldDB" id="A0A8K1GJT9"/>
<organism evidence="2 3">
    <name type="scientific">Zosterops borbonicus</name>
    <dbReference type="NCBI Taxonomy" id="364589"/>
    <lineage>
        <taxon>Eukaryota</taxon>
        <taxon>Metazoa</taxon>
        <taxon>Chordata</taxon>
        <taxon>Craniata</taxon>
        <taxon>Vertebrata</taxon>
        <taxon>Euteleostomi</taxon>
        <taxon>Archelosauria</taxon>
        <taxon>Archosauria</taxon>
        <taxon>Dinosauria</taxon>
        <taxon>Saurischia</taxon>
        <taxon>Theropoda</taxon>
        <taxon>Coelurosauria</taxon>
        <taxon>Aves</taxon>
        <taxon>Neognathae</taxon>
        <taxon>Neoaves</taxon>
        <taxon>Telluraves</taxon>
        <taxon>Australaves</taxon>
        <taxon>Passeriformes</taxon>
        <taxon>Sylvioidea</taxon>
        <taxon>Zosteropidae</taxon>
        <taxon>Zosterops</taxon>
    </lineage>
</organism>
<evidence type="ECO:0000256" key="1">
    <source>
        <dbReference type="SAM" id="MobiDB-lite"/>
    </source>
</evidence>
<feature type="region of interest" description="Disordered" evidence="1">
    <location>
        <begin position="42"/>
        <end position="78"/>
    </location>
</feature>
<proteinExistence type="predicted"/>
<feature type="compositionally biased region" description="Basic and acidic residues" evidence="1">
    <location>
        <begin position="59"/>
        <end position="78"/>
    </location>
</feature>
<keyword evidence="3" id="KW-1185">Reference proteome</keyword>